<feature type="region of interest" description="Disordered" evidence="1">
    <location>
        <begin position="27"/>
        <end position="59"/>
    </location>
</feature>
<feature type="transmembrane region" description="Helical" evidence="2">
    <location>
        <begin position="535"/>
        <end position="559"/>
    </location>
</feature>
<keyword evidence="4" id="KW-1185">Reference proteome</keyword>
<accession>J9D729</accession>
<evidence type="ECO:0000313" key="4">
    <source>
        <dbReference type="Proteomes" id="UP000003163"/>
    </source>
</evidence>
<feature type="transmembrane region" description="Helical" evidence="2">
    <location>
        <begin position="620"/>
        <end position="637"/>
    </location>
</feature>
<dbReference type="HOGENOM" id="CLU_375529_0_0_1"/>
<feature type="compositionally biased region" description="Basic and acidic residues" evidence="1">
    <location>
        <begin position="101"/>
        <end position="115"/>
    </location>
</feature>
<reference evidence="3 4" key="1">
    <citation type="submission" date="2011-08" db="EMBL/GenBank/DDBJ databases">
        <authorList>
            <person name="Liu Z.J."/>
            <person name="Shi F.L."/>
            <person name="Lu J.Q."/>
            <person name="Li M."/>
            <person name="Wang Z.L."/>
        </authorList>
    </citation>
    <scope>NUCLEOTIDE SEQUENCE [LARGE SCALE GENOMIC DNA]</scope>
    <source>
        <strain evidence="3 4">USNM 41457</strain>
    </source>
</reference>
<dbReference type="InParanoid" id="J9D729"/>
<feature type="region of interest" description="Disordered" evidence="1">
    <location>
        <begin position="73"/>
        <end position="151"/>
    </location>
</feature>
<gene>
    <name evidence="3" type="ORF">EDEG_02102</name>
</gene>
<feature type="compositionally biased region" description="Polar residues" evidence="1">
    <location>
        <begin position="117"/>
        <end position="128"/>
    </location>
</feature>
<keyword evidence="2" id="KW-0472">Membrane</keyword>
<feature type="compositionally biased region" description="Polar residues" evidence="1">
    <location>
        <begin position="81"/>
        <end position="97"/>
    </location>
</feature>
<feature type="transmembrane region" description="Helical" evidence="2">
    <location>
        <begin position="382"/>
        <end position="401"/>
    </location>
</feature>
<evidence type="ECO:0000256" key="1">
    <source>
        <dbReference type="SAM" id="MobiDB-lite"/>
    </source>
</evidence>
<organism evidence="3 4">
    <name type="scientific">Edhazardia aedis (strain USNM 41457)</name>
    <name type="common">Microsporidian parasite</name>
    <dbReference type="NCBI Taxonomy" id="1003232"/>
    <lineage>
        <taxon>Eukaryota</taxon>
        <taxon>Fungi</taxon>
        <taxon>Fungi incertae sedis</taxon>
        <taxon>Microsporidia</taxon>
        <taxon>Edhazardia</taxon>
    </lineage>
</organism>
<feature type="transmembrane region" description="Helical" evidence="2">
    <location>
        <begin position="571"/>
        <end position="593"/>
    </location>
</feature>
<keyword evidence="2" id="KW-1133">Transmembrane helix</keyword>
<name>J9D729_EDHAE</name>
<dbReference type="AlphaFoldDB" id="J9D729"/>
<feature type="region of interest" description="Disordered" evidence="1">
    <location>
        <begin position="223"/>
        <end position="262"/>
    </location>
</feature>
<feature type="transmembrane region" description="Helical" evidence="2">
    <location>
        <begin position="421"/>
        <end position="441"/>
    </location>
</feature>
<dbReference type="OrthoDB" id="2189914at2759"/>
<evidence type="ECO:0000313" key="3">
    <source>
        <dbReference type="EMBL" id="EJW03571.1"/>
    </source>
</evidence>
<keyword evidence="2" id="KW-0812">Transmembrane</keyword>
<comment type="caution">
    <text evidence="3">The sequence shown here is derived from an EMBL/GenBank/DDBJ whole genome shotgun (WGS) entry which is preliminary data.</text>
</comment>
<feature type="transmembrane region" description="Helical" evidence="2">
    <location>
        <begin position="486"/>
        <end position="507"/>
    </location>
</feature>
<dbReference type="Proteomes" id="UP000003163">
    <property type="component" value="Unassembled WGS sequence"/>
</dbReference>
<protein>
    <submittedName>
        <fullName evidence="3">Uncharacterized protein</fullName>
    </submittedName>
</protein>
<reference evidence="4" key="2">
    <citation type="submission" date="2015-07" db="EMBL/GenBank/DDBJ databases">
        <title>Contrasting host-pathogen interactions and genome evolution in two generalist and specialist microsporidian pathogens of mosquitoes.</title>
        <authorList>
            <consortium name="The Broad Institute Genomics Platform"/>
            <consortium name="The Broad Institute Genome Sequencing Center for Infectious Disease"/>
            <person name="Cuomo C.A."/>
            <person name="Sanscrainte N.D."/>
            <person name="Goldberg J.M."/>
            <person name="Heiman D."/>
            <person name="Young S."/>
            <person name="Zeng Q."/>
            <person name="Becnel J.J."/>
            <person name="Birren B.W."/>
        </authorList>
    </citation>
    <scope>NUCLEOTIDE SEQUENCE [LARGE SCALE GENOMIC DNA]</scope>
    <source>
        <strain evidence="4">USNM 41457</strain>
    </source>
</reference>
<dbReference type="VEuPathDB" id="MicrosporidiaDB:EDEG_02102"/>
<dbReference type="EMBL" id="AFBI03000034">
    <property type="protein sequence ID" value="EJW03571.1"/>
    <property type="molecule type" value="Genomic_DNA"/>
</dbReference>
<evidence type="ECO:0000256" key="2">
    <source>
        <dbReference type="SAM" id="Phobius"/>
    </source>
</evidence>
<feature type="compositionally biased region" description="Low complexity" evidence="1">
    <location>
        <begin position="230"/>
        <end position="262"/>
    </location>
</feature>
<sequence>MDFRIVKMTKDGELILPDAIRAQEKLKFMGDSNDENSTQNEVDVSSDDTIESSNSSSKGVSLVADLNNIKVLGNEDKSKAGKNSNKALSKGSNQKGSQAEKIADNSKIPQDKISEPKSIQKTPLQYLQKSEKVPTADPAQKADAAVKQDSTVKVESVVNKDAIGNKDKVVEQEPKVNTEVVVSKDTTVNKDLTVSKDPIVDKDPKISTDQSVLPQIEAQATITDNTAKQNANNTNIDSNDNKNTVNLNQNQNYTNNSNKGNINNTASVEIPNTQPQVQQVQQQQSLPAYYATNYQNAKIPVENAQNDQNNQNIQSPAKPVKPQQYTLPQNIPKVEAPTKPYQYTENEKNYTPLEYSVAPNKPALKERKYDILADKNYKTIQYIDEGIILSLLFVYVFWRLIKNRNFSLIKLFKGNMKSVSVFFLFFSNIFMLAYNVSIIYLTKFYDFDKGVIEKVGYLAGTHIITLYNNTFDIVKILNVCLTMHQILRTSTLFCLIGLWLPSCLFALKKNSNSISLFNIEKSISKIGSENSLHKALGHASIVTFANLYCFLRIPLSIILDFNHSVTSDKTVIFYRSVFYGTETYVLILFFLLLETKFMSLVLRKDDTDLRKSFKPAVENVNLLVVLLGLIGFLKYYINVMALPVEMNNLCVHIVSKIVFVTEICVTLLVVHMLSYNFNSQEGARNRLMNSVSNDKLGWDNIQNVDVESANGTSFPCLPLNETASIVEFSDVRDSTSCGK</sequence>
<proteinExistence type="predicted"/>
<feature type="transmembrane region" description="Helical" evidence="2">
    <location>
        <begin position="657"/>
        <end position="678"/>
    </location>
</feature>